<feature type="domain" description="ABC transporter" evidence="12">
    <location>
        <begin position="364"/>
        <end position="601"/>
    </location>
</feature>
<evidence type="ECO:0000256" key="7">
    <source>
        <dbReference type="ARBA" id="ARBA00022967"/>
    </source>
</evidence>
<sequence length="607" mass="65364">MSIVSGVLEPFKRLYEILPVTSKRGLTLVVILSLVASLFETASVASILPFMAIVMDPSILTEYRWAEELLASLGLHTQQAAIIAAGVLTVLVLGIGNVVTAANLWLQTRYLASARRDLATELFTGYLYLPYSFHIQRDTSSLGRVLGGDVESAIGGFLASLLSVISKGLSGIVLITLIVVVDPLVALGTVLVLGCGYMLVYRLIRIKQVTLGAKMVQASTTVGRTALEGLSGIKELRVLGRENASTVEYNKSMTELMATQASNSLASAMPRYVIEVFAYAGIVAVTLAFVLKGEGTAAIPSLALYALAGNRLVPIFQQLFAAAITIKYHTRAVESLEADLAIVRNRQTDTDENQIGALAFKTQIQLTGLSFKYPSADRLALNNITLTIPQNQSIGLVGKTGSGKTTLADVLLGLYSPASGEIKIDGVPLNSQNERAWRKRVGYVPQTVFLTNASIEKNIALGMAEEQIDIEAVKRAARMAQAEEFINQLPDGYGTIVGERGVKLSGGQRQRLGIARALYHNPDVLVFDEATSALDGMTEDAVMQAVQDLSQERTMILIAHRLRTVQACDRIVMLDSGVIVADGTYEELVSTSEPFQRLAGNGLREVQ</sequence>
<dbReference type="InterPro" id="IPR003439">
    <property type="entry name" value="ABC_transporter-like_ATP-bd"/>
</dbReference>
<evidence type="ECO:0000256" key="10">
    <source>
        <dbReference type="ARBA" id="ARBA00023136"/>
    </source>
</evidence>
<dbReference type="SUPFAM" id="SSF90123">
    <property type="entry name" value="ABC transporter transmembrane region"/>
    <property type="match status" value="1"/>
</dbReference>
<dbReference type="AlphaFoldDB" id="A0A953T440"/>
<dbReference type="GO" id="GO:0140359">
    <property type="term" value="F:ABC-type transporter activity"/>
    <property type="evidence" value="ECO:0007669"/>
    <property type="project" value="InterPro"/>
</dbReference>
<evidence type="ECO:0000256" key="5">
    <source>
        <dbReference type="ARBA" id="ARBA00022741"/>
    </source>
</evidence>
<evidence type="ECO:0000256" key="6">
    <source>
        <dbReference type="ARBA" id="ARBA00022840"/>
    </source>
</evidence>
<dbReference type="GO" id="GO:0005524">
    <property type="term" value="F:ATP binding"/>
    <property type="evidence" value="ECO:0007669"/>
    <property type="project" value="UniProtKB-KW"/>
</dbReference>
<dbReference type="InterPro" id="IPR036640">
    <property type="entry name" value="ABC1_TM_sf"/>
</dbReference>
<comment type="caution">
    <text evidence="14">The sequence shown here is derived from an EMBL/GenBank/DDBJ whole genome shotgun (WGS) entry which is preliminary data.</text>
</comment>
<feature type="transmembrane region" description="Helical" evidence="11">
    <location>
        <begin position="80"/>
        <end position="106"/>
    </location>
</feature>
<evidence type="ECO:0000313" key="14">
    <source>
        <dbReference type="EMBL" id="MBZ1350091.1"/>
    </source>
</evidence>
<dbReference type="GO" id="GO:0016887">
    <property type="term" value="F:ATP hydrolysis activity"/>
    <property type="evidence" value="ECO:0007669"/>
    <property type="project" value="InterPro"/>
</dbReference>
<keyword evidence="9" id="KW-0445">Lipid transport</keyword>
<dbReference type="GO" id="GO:0034040">
    <property type="term" value="F:ATPase-coupled lipid transmembrane transporter activity"/>
    <property type="evidence" value="ECO:0007669"/>
    <property type="project" value="TreeGrafter"/>
</dbReference>
<dbReference type="PROSITE" id="PS00211">
    <property type="entry name" value="ABC_TRANSPORTER_1"/>
    <property type="match status" value="1"/>
</dbReference>
<keyword evidence="10 11" id="KW-0472">Membrane</keyword>
<dbReference type="InterPro" id="IPR017871">
    <property type="entry name" value="ABC_transporter-like_CS"/>
</dbReference>
<reference evidence="14" key="1">
    <citation type="submission" date="2021-07" db="EMBL/GenBank/DDBJ databases">
        <title>New genus and species of the family Alcaligenaceae.</title>
        <authorList>
            <person name="Hahn M.W."/>
        </authorList>
    </citation>
    <scope>NUCLEOTIDE SEQUENCE</scope>
    <source>
        <strain evidence="14">LF4-65</strain>
    </source>
</reference>
<dbReference type="InterPro" id="IPR027417">
    <property type="entry name" value="P-loop_NTPase"/>
</dbReference>
<dbReference type="Gene3D" id="3.40.50.300">
    <property type="entry name" value="P-loop containing nucleotide triphosphate hydrolases"/>
    <property type="match status" value="1"/>
</dbReference>
<keyword evidence="15" id="KW-1185">Reference proteome</keyword>
<evidence type="ECO:0000313" key="15">
    <source>
        <dbReference type="Proteomes" id="UP000739565"/>
    </source>
</evidence>
<protein>
    <submittedName>
        <fullName evidence="14">ABC transporter ATP-binding protein/permease</fullName>
    </submittedName>
</protein>
<evidence type="ECO:0000256" key="11">
    <source>
        <dbReference type="SAM" id="Phobius"/>
    </source>
</evidence>
<evidence type="ECO:0000256" key="3">
    <source>
        <dbReference type="ARBA" id="ARBA00022475"/>
    </source>
</evidence>
<keyword evidence="7" id="KW-1278">Translocase</keyword>
<dbReference type="InterPro" id="IPR039421">
    <property type="entry name" value="Type_1_exporter"/>
</dbReference>
<dbReference type="PROSITE" id="PS50929">
    <property type="entry name" value="ABC_TM1F"/>
    <property type="match status" value="1"/>
</dbReference>
<comment type="subcellular location">
    <subcellularLocation>
        <location evidence="1">Cell membrane</location>
        <topology evidence="1">Multi-pass membrane protein</topology>
    </subcellularLocation>
</comment>
<evidence type="ECO:0000259" key="12">
    <source>
        <dbReference type="PROSITE" id="PS50893"/>
    </source>
</evidence>
<dbReference type="InterPro" id="IPR011527">
    <property type="entry name" value="ABC1_TM_dom"/>
</dbReference>
<dbReference type="InterPro" id="IPR003593">
    <property type="entry name" value="AAA+_ATPase"/>
</dbReference>
<name>A0A953T440_9BURK</name>
<organism evidence="14 15">
    <name type="scientific">Zwartia hollandica</name>
    <dbReference type="NCBI Taxonomy" id="324606"/>
    <lineage>
        <taxon>Bacteria</taxon>
        <taxon>Pseudomonadati</taxon>
        <taxon>Pseudomonadota</taxon>
        <taxon>Betaproteobacteria</taxon>
        <taxon>Burkholderiales</taxon>
        <taxon>Alcaligenaceae</taxon>
        <taxon>Zwartia</taxon>
    </lineage>
</organism>
<gene>
    <name evidence="14" type="ORF">KZZ10_05490</name>
</gene>
<dbReference type="EMBL" id="JAHXRI010000006">
    <property type="protein sequence ID" value="MBZ1350091.1"/>
    <property type="molecule type" value="Genomic_DNA"/>
</dbReference>
<dbReference type="Gene3D" id="1.20.1560.10">
    <property type="entry name" value="ABC transporter type 1, transmembrane domain"/>
    <property type="match status" value="1"/>
</dbReference>
<dbReference type="SMART" id="SM00382">
    <property type="entry name" value="AAA"/>
    <property type="match status" value="1"/>
</dbReference>
<dbReference type="FunFam" id="3.40.50.300:FF:000221">
    <property type="entry name" value="Multidrug ABC transporter ATP-binding protein"/>
    <property type="match status" value="1"/>
</dbReference>
<feature type="transmembrane region" description="Helical" evidence="11">
    <location>
        <begin position="184"/>
        <end position="204"/>
    </location>
</feature>
<feature type="transmembrane region" description="Helical" evidence="11">
    <location>
        <begin position="272"/>
        <end position="291"/>
    </location>
</feature>
<evidence type="ECO:0000256" key="4">
    <source>
        <dbReference type="ARBA" id="ARBA00022692"/>
    </source>
</evidence>
<keyword evidence="5" id="KW-0547">Nucleotide-binding</keyword>
<evidence type="ECO:0000256" key="1">
    <source>
        <dbReference type="ARBA" id="ARBA00004651"/>
    </source>
</evidence>
<evidence type="ECO:0000256" key="9">
    <source>
        <dbReference type="ARBA" id="ARBA00023055"/>
    </source>
</evidence>
<dbReference type="PANTHER" id="PTHR24221:SF654">
    <property type="entry name" value="ATP-BINDING CASSETTE SUB-FAMILY B MEMBER 6"/>
    <property type="match status" value="1"/>
</dbReference>
<keyword evidence="3" id="KW-1003">Cell membrane</keyword>
<dbReference type="GO" id="GO:0005886">
    <property type="term" value="C:plasma membrane"/>
    <property type="evidence" value="ECO:0007669"/>
    <property type="project" value="UniProtKB-SubCell"/>
</dbReference>
<evidence type="ECO:0000259" key="13">
    <source>
        <dbReference type="PROSITE" id="PS50929"/>
    </source>
</evidence>
<keyword evidence="2" id="KW-0813">Transport</keyword>
<evidence type="ECO:0000256" key="2">
    <source>
        <dbReference type="ARBA" id="ARBA00022448"/>
    </source>
</evidence>
<dbReference type="Pfam" id="PF00664">
    <property type="entry name" value="ABC_membrane"/>
    <property type="match status" value="1"/>
</dbReference>
<keyword evidence="8 11" id="KW-1133">Transmembrane helix</keyword>
<dbReference type="Proteomes" id="UP000739565">
    <property type="component" value="Unassembled WGS sequence"/>
</dbReference>
<accession>A0A953T440</accession>
<proteinExistence type="predicted"/>
<feature type="domain" description="ABC transmembrane type-1" evidence="13">
    <location>
        <begin position="28"/>
        <end position="326"/>
    </location>
</feature>
<evidence type="ECO:0000256" key="8">
    <source>
        <dbReference type="ARBA" id="ARBA00022989"/>
    </source>
</evidence>
<feature type="transmembrane region" description="Helical" evidence="11">
    <location>
        <begin position="26"/>
        <end position="55"/>
    </location>
</feature>
<dbReference type="RefSeq" id="WP_259660487.1">
    <property type="nucleotide sequence ID" value="NZ_JAHXRI010000006.1"/>
</dbReference>
<keyword evidence="4 11" id="KW-0812">Transmembrane</keyword>
<dbReference type="SUPFAM" id="SSF52540">
    <property type="entry name" value="P-loop containing nucleoside triphosphate hydrolases"/>
    <property type="match status" value="1"/>
</dbReference>
<dbReference type="Pfam" id="PF00005">
    <property type="entry name" value="ABC_tran"/>
    <property type="match status" value="1"/>
</dbReference>
<keyword evidence="6 14" id="KW-0067">ATP-binding</keyword>
<dbReference type="PANTHER" id="PTHR24221">
    <property type="entry name" value="ATP-BINDING CASSETTE SUB-FAMILY B"/>
    <property type="match status" value="1"/>
</dbReference>
<dbReference type="PROSITE" id="PS50893">
    <property type="entry name" value="ABC_TRANSPORTER_2"/>
    <property type="match status" value="1"/>
</dbReference>
<feature type="transmembrane region" description="Helical" evidence="11">
    <location>
        <begin position="154"/>
        <end position="178"/>
    </location>
</feature>